<comment type="caution">
    <text evidence="2">The sequence shown here is derived from an EMBL/GenBank/DDBJ whole genome shotgun (WGS) entry which is preliminary data.</text>
</comment>
<dbReference type="Proteomes" id="UP000887013">
    <property type="component" value="Unassembled WGS sequence"/>
</dbReference>
<evidence type="ECO:0000313" key="2">
    <source>
        <dbReference type="EMBL" id="GFT74426.1"/>
    </source>
</evidence>
<dbReference type="EMBL" id="BMAW01117285">
    <property type="protein sequence ID" value="GFT74426.1"/>
    <property type="molecule type" value="Genomic_DNA"/>
</dbReference>
<name>A0A8X6U278_NEPPI</name>
<protein>
    <recommendedName>
        <fullName evidence="4">Secreted protein</fullName>
    </recommendedName>
</protein>
<reference evidence="2" key="1">
    <citation type="submission" date="2020-08" db="EMBL/GenBank/DDBJ databases">
        <title>Multicomponent nature underlies the extraordinary mechanical properties of spider dragline silk.</title>
        <authorList>
            <person name="Kono N."/>
            <person name="Nakamura H."/>
            <person name="Mori M."/>
            <person name="Yoshida Y."/>
            <person name="Ohtoshi R."/>
            <person name="Malay A.D."/>
            <person name="Moran D.A.P."/>
            <person name="Tomita M."/>
            <person name="Numata K."/>
            <person name="Arakawa K."/>
        </authorList>
    </citation>
    <scope>NUCLEOTIDE SEQUENCE</scope>
</reference>
<keyword evidence="3" id="KW-1185">Reference proteome</keyword>
<feature type="chain" id="PRO_5036466675" description="Secreted protein" evidence="1">
    <location>
        <begin position="24"/>
        <end position="91"/>
    </location>
</feature>
<keyword evidence="1" id="KW-0732">Signal</keyword>
<evidence type="ECO:0000256" key="1">
    <source>
        <dbReference type="SAM" id="SignalP"/>
    </source>
</evidence>
<feature type="signal peptide" evidence="1">
    <location>
        <begin position="1"/>
        <end position="23"/>
    </location>
</feature>
<evidence type="ECO:0000313" key="3">
    <source>
        <dbReference type="Proteomes" id="UP000887013"/>
    </source>
</evidence>
<gene>
    <name evidence="2" type="ORF">NPIL_197281</name>
</gene>
<evidence type="ECO:0008006" key="4">
    <source>
        <dbReference type="Google" id="ProtNLM"/>
    </source>
</evidence>
<dbReference type="AlphaFoldDB" id="A0A8X6U278"/>
<accession>A0A8X6U278</accession>
<sequence>MPATKAKCKMFLMFRQPLAMAAASEVANAAVTGAASAQRRILSKECSLQMVCSACALRARSEQVNKRTAAYGMAAVYTFVQKALPAITNAS</sequence>
<proteinExistence type="predicted"/>
<organism evidence="2 3">
    <name type="scientific">Nephila pilipes</name>
    <name type="common">Giant wood spider</name>
    <name type="synonym">Nephila maculata</name>
    <dbReference type="NCBI Taxonomy" id="299642"/>
    <lineage>
        <taxon>Eukaryota</taxon>
        <taxon>Metazoa</taxon>
        <taxon>Ecdysozoa</taxon>
        <taxon>Arthropoda</taxon>
        <taxon>Chelicerata</taxon>
        <taxon>Arachnida</taxon>
        <taxon>Araneae</taxon>
        <taxon>Araneomorphae</taxon>
        <taxon>Entelegynae</taxon>
        <taxon>Araneoidea</taxon>
        <taxon>Nephilidae</taxon>
        <taxon>Nephila</taxon>
    </lineage>
</organism>